<reference evidence="3" key="2">
    <citation type="journal article" date="2017" name="Plant J.">
        <title>Araport11: a complete reannotation of the Arabidopsis thaliana reference genome.</title>
        <authorList>
            <person name="Cheng C.Y."/>
            <person name="Krishnakumar V."/>
            <person name="Chan A.P."/>
            <person name="Thibaud-Nissen F."/>
            <person name="Schobel S."/>
            <person name="Town C.D."/>
        </authorList>
    </citation>
    <scope>GENOME REANNOTATION</scope>
    <source>
        <strain evidence="3">cv. Columbia</strain>
    </source>
</reference>
<dbReference type="SMR" id="A0A1P8AVN5"/>
<dbReference type="Proteomes" id="UP000006548">
    <property type="component" value="Chromosome 1"/>
</dbReference>
<organism evidence="2 3">
    <name type="scientific">Arabidopsis thaliana</name>
    <name type="common">Mouse-ear cress</name>
    <dbReference type="NCBI Taxonomy" id="3702"/>
    <lineage>
        <taxon>Eukaryota</taxon>
        <taxon>Viridiplantae</taxon>
        <taxon>Streptophyta</taxon>
        <taxon>Embryophyta</taxon>
        <taxon>Tracheophyta</taxon>
        <taxon>Spermatophyta</taxon>
        <taxon>Magnoliopsida</taxon>
        <taxon>eudicotyledons</taxon>
        <taxon>Gunneridae</taxon>
        <taxon>Pentapetalae</taxon>
        <taxon>rosids</taxon>
        <taxon>malvids</taxon>
        <taxon>Brassicales</taxon>
        <taxon>Brassicaceae</taxon>
        <taxon>Camelineae</taxon>
        <taxon>Arabidopsis</taxon>
    </lineage>
</organism>
<dbReference type="Araport" id="AT1G55917"/>
<dbReference type="KEGG" id="ath:AT1G55917"/>
<evidence type="ECO:0000313" key="2">
    <source>
        <dbReference type="EMBL" id="ANM60667.1"/>
    </source>
</evidence>
<keyword evidence="3" id="KW-1185">Reference proteome</keyword>
<dbReference type="TAIR" id="AT1G55917"/>
<dbReference type="GeneID" id="28717366"/>
<protein>
    <submittedName>
        <fullName evidence="2">Uncharacterized protein</fullName>
    </submittedName>
</protein>
<reference evidence="2 3" key="1">
    <citation type="journal article" date="2000" name="Nature">
        <title>Sequence and analysis of chromosome 1 of the plant Arabidopsis thaliana.</title>
        <authorList>
            <person name="Theologis A."/>
            <person name="Ecker J.R."/>
            <person name="Palm C.J."/>
            <person name="Federspiel N.A."/>
            <person name="Kaul S."/>
            <person name="White O."/>
            <person name="Alonso J."/>
            <person name="Altafi H."/>
            <person name="Araujo R."/>
            <person name="Bowman C.L."/>
            <person name="Brooks S.Y."/>
            <person name="Buehler E."/>
            <person name="Chan A."/>
            <person name="Chao Q."/>
            <person name="Chen H."/>
            <person name="Cheuk R.F."/>
            <person name="Chin C.W."/>
            <person name="Chung M.K."/>
            <person name="Conn L."/>
            <person name="Conway A.B."/>
            <person name="Conway A.R."/>
            <person name="Creasy T.H."/>
            <person name="Dewar K."/>
            <person name="Dunn P."/>
            <person name="Etgu P."/>
            <person name="Feldblyum T.V."/>
            <person name="Feng J."/>
            <person name="Fong B."/>
            <person name="Fujii C.Y."/>
            <person name="Gill J.E."/>
            <person name="Goldsmith A.D."/>
            <person name="Haas B."/>
            <person name="Hansen N.F."/>
            <person name="Hughes B."/>
            <person name="Huizar L."/>
            <person name="Hunter J.L."/>
            <person name="Jenkins J."/>
            <person name="Johnson-Hopson C."/>
            <person name="Khan S."/>
            <person name="Khaykin E."/>
            <person name="Kim C.J."/>
            <person name="Koo H.L."/>
            <person name="Kremenetskaia I."/>
            <person name="Kurtz D.B."/>
            <person name="Kwan A."/>
            <person name="Lam B."/>
            <person name="Langin-Hooper S."/>
            <person name="Lee A."/>
            <person name="Lee J.M."/>
            <person name="Lenz C.A."/>
            <person name="Li J.H."/>
            <person name="Li Y."/>
            <person name="Lin X."/>
            <person name="Liu S.X."/>
            <person name="Liu Z.A."/>
            <person name="Luros J.S."/>
            <person name="Maiti R."/>
            <person name="Marziali A."/>
            <person name="Militscher J."/>
            <person name="Miranda M."/>
            <person name="Nguyen M."/>
            <person name="Nierman W.C."/>
            <person name="Osborne B.I."/>
            <person name="Pai G."/>
            <person name="Peterson J."/>
            <person name="Pham P.K."/>
            <person name="Rizzo M."/>
            <person name="Rooney T."/>
            <person name="Rowley D."/>
            <person name="Sakano H."/>
            <person name="Salzberg S.L."/>
            <person name="Schwartz J.R."/>
            <person name="Shinn P."/>
            <person name="Southwick A.M."/>
            <person name="Sun H."/>
            <person name="Tallon L.J."/>
            <person name="Tambunga G."/>
            <person name="Toriumi M.J."/>
            <person name="Town C.D."/>
            <person name="Utterback T."/>
            <person name="Van Aken S."/>
            <person name="Vaysberg M."/>
            <person name="Vysotskaia V.S."/>
            <person name="Walker M."/>
            <person name="Wu D."/>
            <person name="Yu G."/>
            <person name="Fraser C.M."/>
            <person name="Venter J.C."/>
            <person name="Davis R.W."/>
        </authorList>
    </citation>
    <scope>NUCLEOTIDE SEQUENCE [LARGE SCALE GENOMIC DNA]</scope>
    <source>
        <strain evidence="3">cv. Columbia</strain>
    </source>
</reference>
<accession>A0A1P8AVN5</accession>
<evidence type="ECO:0000313" key="1">
    <source>
        <dbReference type="Araport" id="AT1G55917"/>
    </source>
</evidence>
<dbReference type="InParanoid" id="A0A1P8AVN5"/>
<dbReference type="EMBL" id="CP002684">
    <property type="protein sequence ID" value="ANM60667.1"/>
    <property type="molecule type" value="Genomic_DNA"/>
</dbReference>
<evidence type="ECO:0000313" key="3">
    <source>
        <dbReference type="Proteomes" id="UP000006548"/>
    </source>
</evidence>
<name>A0A1P8AVN5_ARATH</name>
<proteinExistence type="predicted"/>
<dbReference type="AlphaFoldDB" id="A0A1P8AVN5"/>
<sequence length="61" mass="6882">MAATFDSDPKKSQKIKETITILLIYTYLRNLEGTCSKMLPKGGGFQKEEVFKESRIVVSIV</sequence>
<dbReference type="RefSeq" id="NP_001322937.1">
    <property type="nucleotide sequence ID" value="NM_001333746.1"/>
</dbReference>
<gene>
    <name evidence="1 2" type="ordered locus">At1g55917</name>
</gene>